<organism evidence="1 2">
    <name type="scientific">Paenibacillus amylolyticus</name>
    <dbReference type="NCBI Taxonomy" id="1451"/>
    <lineage>
        <taxon>Bacteria</taxon>
        <taxon>Bacillati</taxon>
        <taxon>Bacillota</taxon>
        <taxon>Bacilli</taxon>
        <taxon>Bacillales</taxon>
        <taxon>Paenibacillaceae</taxon>
        <taxon>Paenibacillus</taxon>
    </lineage>
</organism>
<dbReference type="Proteomes" id="UP001254832">
    <property type="component" value="Unassembled WGS sequence"/>
</dbReference>
<dbReference type="InterPro" id="IPR025412">
    <property type="entry name" value="DUF4304"/>
</dbReference>
<comment type="caution">
    <text evidence="1">The sequence shown here is derived from an EMBL/GenBank/DDBJ whole genome shotgun (WGS) entry which is preliminary data.</text>
</comment>
<evidence type="ECO:0000313" key="1">
    <source>
        <dbReference type="EMBL" id="MDR6723432.1"/>
    </source>
</evidence>
<evidence type="ECO:0008006" key="3">
    <source>
        <dbReference type="Google" id="ProtNLM"/>
    </source>
</evidence>
<accession>A0AAP5H034</accession>
<dbReference type="RefSeq" id="WP_310138551.1">
    <property type="nucleotide sequence ID" value="NZ_JAVDTR010000004.1"/>
</dbReference>
<reference evidence="1" key="1">
    <citation type="submission" date="2023-07" db="EMBL/GenBank/DDBJ databases">
        <title>Sorghum-associated microbial communities from plants grown in Nebraska, USA.</title>
        <authorList>
            <person name="Schachtman D."/>
        </authorList>
    </citation>
    <scope>NUCLEOTIDE SEQUENCE</scope>
    <source>
        <strain evidence="1">BE80</strain>
    </source>
</reference>
<dbReference type="EMBL" id="JAVDTR010000004">
    <property type="protein sequence ID" value="MDR6723432.1"/>
    <property type="molecule type" value="Genomic_DNA"/>
</dbReference>
<name>A0AAP5H034_PAEAM</name>
<protein>
    <recommendedName>
        <fullName evidence="3">DUF4304 domain-containing protein</fullName>
    </recommendedName>
</protein>
<sequence>MQKLFQEIIKNDIKPYFTKQGYSKQNLNFQKTDGALVYKFNIQKVKFNTVHRVGFYINISVHSTELAELQSGQPGASIVENKAHFICRIRELVPSAPDEYVLTAEIDPESLKRELLAHLEEAMTFLYTLTSARDIVEYYMAKTALHLSDETFRFLLQTGDTEEARRYFQQLHTKYGDQKRWAIFDKKFTAIFAEYGMKL</sequence>
<dbReference type="AlphaFoldDB" id="A0AAP5H034"/>
<gene>
    <name evidence="1" type="ORF">J2W91_001884</name>
</gene>
<evidence type="ECO:0000313" key="2">
    <source>
        <dbReference type="Proteomes" id="UP001254832"/>
    </source>
</evidence>
<proteinExistence type="predicted"/>
<dbReference type="Pfam" id="PF14137">
    <property type="entry name" value="DUF4304"/>
    <property type="match status" value="1"/>
</dbReference>